<dbReference type="GO" id="GO:0004674">
    <property type="term" value="F:protein serine/threonine kinase activity"/>
    <property type="evidence" value="ECO:0007669"/>
    <property type="project" value="UniProtKB-KW"/>
</dbReference>
<dbReference type="AlphaFoldDB" id="A0A8T2QTQ2"/>
<evidence type="ECO:0000256" key="4">
    <source>
        <dbReference type="ARBA" id="ARBA00022741"/>
    </source>
</evidence>
<feature type="compositionally biased region" description="Polar residues" evidence="10">
    <location>
        <begin position="345"/>
        <end position="359"/>
    </location>
</feature>
<reference evidence="12" key="1">
    <citation type="submission" date="2021-08" db="EMBL/GenBank/DDBJ databases">
        <title>WGS assembly of Ceratopteris richardii.</title>
        <authorList>
            <person name="Marchant D.B."/>
            <person name="Chen G."/>
            <person name="Jenkins J."/>
            <person name="Shu S."/>
            <person name="Leebens-Mack J."/>
            <person name="Grimwood J."/>
            <person name="Schmutz J."/>
            <person name="Soltis P."/>
            <person name="Soltis D."/>
            <person name="Chen Z.-H."/>
        </authorList>
    </citation>
    <scope>NUCLEOTIDE SEQUENCE</scope>
    <source>
        <strain evidence="12">Whitten #5841</strain>
        <tissue evidence="12">Leaf</tissue>
    </source>
</reference>
<dbReference type="GO" id="GO:0005737">
    <property type="term" value="C:cytoplasm"/>
    <property type="evidence" value="ECO:0007669"/>
    <property type="project" value="TreeGrafter"/>
</dbReference>
<keyword evidence="4" id="KW-0547">Nucleotide-binding</keyword>
<feature type="compositionally biased region" description="Polar residues" evidence="10">
    <location>
        <begin position="434"/>
        <end position="476"/>
    </location>
</feature>
<dbReference type="PANTHER" id="PTHR22967:SF57">
    <property type="entry name" value="AUXILIN, ISOFORM A-RELATED"/>
    <property type="match status" value="1"/>
</dbReference>
<feature type="domain" description="Protein kinase" evidence="11">
    <location>
        <begin position="65"/>
        <end position="334"/>
    </location>
</feature>
<evidence type="ECO:0000259" key="11">
    <source>
        <dbReference type="PROSITE" id="PS50011"/>
    </source>
</evidence>
<organism evidence="12 13">
    <name type="scientific">Ceratopteris richardii</name>
    <name type="common">Triangle waterfern</name>
    <dbReference type="NCBI Taxonomy" id="49495"/>
    <lineage>
        <taxon>Eukaryota</taxon>
        <taxon>Viridiplantae</taxon>
        <taxon>Streptophyta</taxon>
        <taxon>Embryophyta</taxon>
        <taxon>Tracheophyta</taxon>
        <taxon>Polypodiopsida</taxon>
        <taxon>Polypodiidae</taxon>
        <taxon>Polypodiales</taxon>
        <taxon>Pteridineae</taxon>
        <taxon>Pteridaceae</taxon>
        <taxon>Parkerioideae</taxon>
        <taxon>Ceratopteris</taxon>
    </lineage>
</organism>
<feature type="region of interest" description="Disordered" evidence="10">
    <location>
        <begin position="338"/>
        <end position="409"/>
    </location>
</feature>
<evidence type="ECO:0000256" key="8">
    <source>
        <dbReference type="ARBA" id="ARBA00048679"/>
    </source>
</evidence>
<gene>
    <name evidence="12" type="ORF">KP509_32G020800</name>
</gene>
<proteinExistence type="predicted"/>
<comment type="caution">
    <text evidence="12">The sequence shown here is derived from an EMBL/GenBank/DDBJ whole genome shotgun (WGS) entry which is preliminary data.</text>
</comment>
<dbReference type="PROSITE" id="PS50011">
    <property type="entry name" value="PROTEIN_KINASE_DOM"/>
    <property type="match status" value="1"/>
</dbReference>
<sequence length="780" mass="85859">MSLLLLYYAHEAAFLHSPSSPCVFVELVLPLRACCNREMWRLKQLIPKEQAGLEGKTVDVGPLRLQIRNTIAEGGFSCVYLARDAQSGKQFALKHIVCNDAESLDLVKKEVNALKELRGHPNIIDLHAQAMYDNGRSKECFLAMEYCEKTMVEYLDSRGAGFLEENQLLIMFREICNAIYAMHSLSPPMAHRDLKAENLLLGSDGKWKLCDFGSVSTNHKRFEKAAEMGIEEDIIRKHTTPAYRAPEMWDLYQRELISEKVDIWALGCLLFRMAYLKSAFDGDSKLQILNGNYRIPDQPMYSSKITGLIRDLLNASPEARPTAMQIWLRVNSALSPECQKASQDKAPSSATSQENSVQGRSAPGVPTRTPPPPPRRNADRGSPSLLQKETEKKFSPSAAKETDFSPVAGTGKGGALGSFWSTQYAQAAVHQDGSHISPQNDSGLTRLQDSLSPHGSSQRMDSGSPSEPWSMRSNFVKNRKSSGRSYTRPGEDEHVVTVDENANESEASFKKGSASVASPTGSGSDNLKQKSEEAFSDFVADFQRASIFSVDSPSLKHEGELEVERLRNELKQAERERDGFASKYDKLVAICRSQRLEIQELKTALTAANSHPVPSKSLNTQSHPSNSSQQTTTHSEAGTIWDLQQGFNSSVSLSENQGWKAFDESPSKATLVTQRGFDQEASLDDIFGSKRFENTQSLTGSPIGSLLENTQKQKSSEAWSLHDGFATHDSGSMTKKGIGQGFQGEGVAGKLSFYNGNAMKGASRSAASTYNSQPSGWSNF</sequence>
<evidence type="ECO:0000313" key="12">
    <source>
        <dbReference type="EMBL" id="KAH7286733.1"/>
    </source>
</evidence>
<name>A0A8T2QTQ2_CERRI</name>
<keyword evidence="9" id="KW-0175">Coiled coil</keyword>
<protein>
    <recommendedName>
        <fullName evidence="1">non-specific serine/threonine protein kinase</fullName>
        <ecNumber evidence="1">2.7.11.1</ecNumber>
    </recommendedName>
</protein>
<dbReference type="EMBL" id="CM035437">
    <property type="protein sequence ID" value="KAH7286733.1"/>
    <property type="molecule type" value="Genomic_DNA"/>
</dbReference>
<feature type="region of interest" description="Disordered" evidence="10">
    <location>
        <begin position="430"/>
        <end position="528"/>
    </location>
</feature>
<keyword evidence="6" id="KW-0067">ATP-binding</keyword>
<accession>A0A8T2QTQ2</accession>
<comment type="catalytic activity">
    <reaction evidence="7">
        <text>L-threonyl-[protein] + ATP = O-phospho-L-threonyl-[protein] + ADP + H(+)</text>
        <dbReference type="Rhea" id="RHEA:46608"/>
        <dbReference type="Rhea" id="RHEA-COMP:11060"/>
        <dbReference type="Rhea" id="RHEA-COMP:11605"/>
        <dbReference type="ChEBI" id="CHEBI:15378"/>
        <dbReference type="ChEBI" id="CHEBI:30013"/>
        <dbReference type="ChEBI" id="CHEBI:30616"/>
        <dbReference type="ChEBI" id="CHEBI:61977"/>
        <dbReference type="ChEBI" id="CHEBI:456216"/>
        <dbReference type="EC" id="2.7.11.1"/>
    </reaction>
</comment>
<keyword evidence="5" id="KW-0418">Kinase</keyword>
<dbReference type="Gene3D" id="1.10.510.10">
    <property type="entry name" value="Transferase(Phosphotransferase) domain 1"/>
    <property type="match status" value="1"/>
</dbReference>
<evidence type="ECO:0000256" key="7">
    <source>
        <dbReference type="ARBA" id="ARBA00047899"/>
    </source>
</evidence>
<feature type="compositionally biased region" description="Polar residues" evidence="10">
    <location>
        <begin position="616"/>
        <end position="634"/>
    </location>
</feature>
<evidence type="ECO:0000256" key="9">
    <source>
        <dbReference type="SAM" id="Coils"/>
    </source>
</evidence>
<evidence type="ECO:0000256" key="10">
    <source>
        <dbReference type="SAM" id="MobiDB-lite"/>
    </source>
</evidence>
<dbReference type="EC" id="2.7.11.1" evidence="1"/>
<dbReference type="SUPFAM" id="SSF56112">
    <property type="entry name" value="Protein kinase-like (PK-like)"/>
    <property type="match status" value="1"/>
</dbReference>
<feature type="coiled-coil region" evidence="9">
    <location>
        <begin position="556"/>
        <end position="583"/>
    </location>
</feature>
<dbReference type="PANTHER" id="PTHR22967">
    <property type="entry name" value="SERINE/THREONINE PROTEIN KINASE"/>
    <property type="match status" value="1"/>
</dbReference>
<dbReference type="PROSITE" id="PS00108">
    <property type="entry name" value="PROTEIN_KINASE_ST"/>
    <property type="match status" value="1"/>
</dbReference>
<feature type="compositionally biased region" description="Polar residues" evidence="10">
    <location>
        <begin position="515"/>
        <end position="526"/>
    </location>
</feature>
<dbReference type="SMART" id="SM00220">
    <property type="entry name" value="S_TKc"/>
    <property type="match status" value="1"/>
</dbReference>
<keyword evidence="3" id="KW-0808">Transferase</keyword>
<evidence type="ECO:0000256" key="1">
    <source>
        <dbReference type="ARBA" id="ARBA00012513"/>
    </source>
</evidence>
<evidence type="ECO:0000313" key="13">
    <source>
        <dbReference type="Proteomes" id="UP000825935"/>
    </source>
</evidence>
<evidence type="ECO:0000256" key="3">
    <source>
        <dbReference type="ARBA" id="ARBA00022679"/>
    </source>
</evidence>
<comment type="catalytic activity">
    <reaction evidence="8">
        <text>L-seryl-[protein] + ATP = O-phospho-L-seryl-[protein] + ADP + H(+)</text>
        <dbReference type="Rhea" id="RHEA:17989"/>
        <dbReference type="Rhea" id="RHEA-COMP:9863"/>
        <dbReference type="Rhea" id="RHEA-COMP:11604"/>
        <dbReference type="ChEBI" id="CHEBI:15378"/>
        <dbReference type="ChEBI" id="CHEBI:29999"/>
        <dbReference type="ChEBI" id="CHEBI:30616"/>
        <dbReference type="ChEBI" id="CHEBI:83421"/>
        <dbReference type="ChEBI" id="CHEBI:456216"/>
        <dbReference type="EC" id="2.7.11.1"/>
    </reaction>
</comment>
<dbReference type="InterPro" id="IPR008271">
    <property type="entry name" value="Ser/Thr_kinase_AS"/>
</dbReference>
<keyword evidence="13" id="KW-1185">Reference proteome</keyword>
<evidence type="ECO:0000256" key="6">
    <source>
        <dbReference type="ARBA" id="ARBA00022840"/>
    </source>
</evidence>
<dbReference type="OMA" id="GGHANIN"/>
<dbReference type="OrthoDB" id="248923at2759"/>
<feature type="region of interest" description="Disordered" evidence="10">
    <location>
        <begin position="607"/>
        <end position="634"/>
    </location>
</feature>
<evidence type="ECO:0000256" key="2">
    <source>
        <dbReference type="ARBA" id="ARBA00022527"/>
    </source>
</evidence>
<dbReference type="GO" id="GO:0005524">
    <property type="term" value="F:ATP binding"/>
    <property type="evidence" value="ECO:0007669"/>
    <property type="project" value="UniProtKB-KW"/>
</dbReference>
<dbReference type="InterPro" id="IPR011009">
    <property type="entry name" value="Kinase-like_dom_sf"/>
</dbReference>
<dbReference type="Pfam" id="PF00069">
    <property type="entry name" value="Pkinase"/>
    <property type="match status" value="1"/>
</dbReference>
<dbReference type="InterPro" id="IPR000719">
    <property type="entry name" value="Prot_kinase_dom"/>
</dbReference>
<evidence type="ECO:0000256" key="5">
    <source>
        <dbReference type="ARBA" id="ARBA00022777"/>
    </source>
</evidence>
<dbReference type="Proteomes" id="UP000825935">
    <property type="component" value="Chromosome 32"/>
</dbReference>
<keyword evidence="2" id="KW-0723">Serine/threonine-protein kinase</keyword>